<proteinExistence type="inferred from homology"/>
<dbReference type="SMART" id="SM00185">
    <property type="entry name" value="ARM"/>
    <property type="match status" value="10"/>
</dbReference>
<dbReference type="InterPro" id="IPR011989">
    <property type="entry name" value="ARM-like"/>
</dbReference>
<keyword evidence="5" id="KW-1185">Reference proteome</keyword>
<dbReference type="AlphaFoldDB" id="A0A836JYI3"/>
<comment type="similarity">
    <text evidence="1">Belongs to the importin alpha family.</text>
</comment>
<evidence type="ECO:0000256" key="1">
    <source>
        <dbReference type="ARBA" id="ARBA00010394"/>
    </source>
</evidence>
<dbReference type="InterPro" id="IPR016024">
    <property type="entry name" value="ARM-type_fold"/>
</dbReference>
<dbReference type="EMBL" id="JAANIC010005804">
    <property type="protein sequence ID" value="KAG5330562.1"/>
    <property type="molecule type" value="Genomic_DNA"/>
</dbReference>
<gene>
    <name evidence="4" type="primary">Kpna1_0</name>
    <name evidence="4" type="ORF">G6Z76_0003043</name>
</gene>
<keyword evidence="2" id="KW-0813">Transport</keyword>
<dbReference type="PANTHER" id="PTHR23316">
    <property type="entry name" value="IMPORTIN ALPHA"/>
    <property type="match status" value="1"/>
</dbReference>
<evidence type="ECO:0000313" key="5">
    <source>
        <dbReference type="Proteomes" id="UP000669903"/>
    </source>
</evidence>
<accession>A0A836JYI3</accession>
<name>A0A836JYI3_9HYME</name>
<dbReference type="SUPFAM" id="SSF48371">
    <property type="entry name" value="ARM repeat"/>
    <property type="match status" value="2"/>
</dbReference>
<organism evidence="4 5">
    <name type="scientific">Acromyrmex charruanus</name>
    <dbReference type="NCBI Taxonomy" id="2715315"/>
    <lineage>
        <taxon>Eukaryota</taxon>
        <taxon>Metazoa</taxon>
        <taxon>Ecdysozoa</taxon>
        <taxon>Arthropoda</taxon>
        <taxon>Hexapoda</taxon>
        <taxon>Insecta</taxon>
        <taxon>Pterygota</taxon>
        <taxon>Neoptera</taxon>
        <taxon>Endopterygota</taxon>
        <taxon>Hymenoptera</taxon>
        <taxon>Apocrita</taxon>
        <taxon>Aculeata</taxon>
        <taxon>Formicoidea</taxon>
        <taxon>Formicidae</taxon>
        <taxon>Myrmicinae</taxon>
        <taxon>Acromyrmex</taxon>
    </lineage>
</organism>
<reference evidence="4" key="1">
    <citation type="submission" date="2020-03" db="EMBL/GenBank/DDBJ databases">
        <title>Relaxed selection underlies rapid genomic changes in the transitions from sociality to social parasitism in ants.</title>
        <authorList>
            <person name="Bi X."/>
        </authorList>
    </citation>
    <scope>NUCLEOTIDE SEQUENCE</scope>
    <source>
        <strain evidence="4">BGI-DK2014a</strain>
        <tissue evidence="4">Whole body</tissue>
    </source>
</reference>
<dbReference type="InterPro" id="IPR000225">
    <property type="entry name" value="Armadillo"/>
</dbReference>
<evidence type="ECO:0000256" key="2">
    <source>
        <dbReference type="ARBA" id="ARBA00022448"/>
    </source>
</evidence>
<feature type="non-terminal residue" evidence="4">
    <location>
        <position position="1"/>
    </location>
</feature>
<sequence length="951" mass="107373">MSSQEDDSNKHIAKFESDMIEFNSTYEKKRIENDAMQLCKAIKDNRLFKRNLDMEQEELIDSALSSTSDLSVDKIVNYINSSNETLQLLGIQAYTKLKRNKNCFINDTIEDDILSRCIKLLDNDNISLQFQIASLLAIITSDSFKQMHVITCEIISKLVKLLKSSPIVAEQAVRALGNIIKDKSCARNYALKYNALSLLADLIKSDTSVIFMDNISWLLSNLCQRNISINIELIRPALPVFHCLFNIKNQYVISDICRTLSYLTDGFIDNVQAIMETVDILPKLLECLTLRKETIVIPALRTVGNIVTIGDDAHKNAVISAGGLSRLGDVLRYYLCVDEEDIVTEAFWIIFKMIDNTDRIQSVMNADLLPLLIEGLQFGNAQKIATWIVIALITGGTIQHLIQLVQAGVLQAFCNLLESNDYLNIINALIGVAKILHAAEKVGQAEKLAIMIKKFGGLDKIEDLQYHKNERIYAESLAIINAYFLQREARINEDTLSVELCKAKEDDRLSNLDTNQADLLNINVNSLTSRLSVEETVNYVYSSNEILQLVAIQNYKILICDRIYDVNDIVEDDIVSRSIELVDSCRNLRLQMEILYVLTRMSLGTFKQKQSIIKHGVISKLLKLFNSTVSFISRKAVHILGNITKDIPYARDIALNHAALPLLIKFIKSETSMIFMCNIVRTMSHLCKKSNPPLSLEWIRPILPVFSYLFTLRNQSVISSTCRMLAYLTDGCDDNIHALLKTDILSQVLECLMSQAKNISVPALRTVAHIVESGDSYKTSAVISAGGLSYLCIFLRNCFVDENIVAETVSAIYKMVNTKEQIQCVIDADLLPHLIDILEFGTEEAQYIVAWTIMDIIAIGSIEHLNELVDVGLLPALCNLLEAENYNNVINAFDCLTEILCAAEKVEQTEKFIIMIKEARIIDKIETIQYHHDELYSTIRILLEKFVLYTF</sequence>
<protein>
    <submittedName>
        <fullName evidence="4">IMA5 protein</fullName>
    </submittedName>
</protein>
<dbReference type="Pfam" id="PF16186">
    <property type="entry name" value="Arm_3"/>
    <property type="match status" value="1"/>
</dbReference>
<evidence type="ECO:0000313" key="4">
    <source>
        <dbReference type="EMBL" id="KAG5330562.1"/>
    </source>
</evidence>
<dbReference type="Proteomes" id="UP000669903">
    <property type="component" value="Unassembled WGS sequence"/>
</dbReference>
<dbReference type="GO" id="GO:0015031">
    <property type="term" value="P:protein transport"/>
    <property type="evidence" value="ECO:0007669"/>
    <property type="project" value="UniProtKB-KW"/>
</dbReference>
<feature type="non-terminal residue" evidence="4">
    <location>
        <position position="951"/>
    </location>
</feature>
<dbReference type="Gene3D" id="1.25.10.10">
    <property type="entry name" value="Leucine-rich Repeat Variant"/>
    <property type="match status" value="2"/>
</dbReference>
<keyword evidence="3" id="KW-0653">Protein transport</keyword>
<comment type="caution">
    <text evidence="4">The sequence shown here is derived from an EMBL/GenBank/DDBJ whole genome shotgun (WGS) entry which is preliminary data.</text>
</comment>
<evidence type="ECO:0000256" key="3">
    <source>
        <dbReference type="ARBA" id="ARBA00022927"/>
    </source>
</evidence>
<dbReference type="InterPro" id="IPR032413">
    <property type="entry name" value="Arm_3"/>
</dbReference>